<name>A0A0K9PCV2_ZOSMR</name>
<dbReference type="PANTHER" id="PTHR37178">
    <property type="entry name" value="PLANT/PROTEIN"/>
    <property type="match status" value="1"/>
</dbReference>
<comment type="caution">
    <text evidence="1">The sequence shown here is derived from an EMBL/GenBank/DDBJ whole genome shotgun (WGS) entry which is preliminary data.</text>
</comment>
<dbReference type="PANTHER" id="PTHR37178:SF1">
    <property type="entry name" value="PLANT_PROTEIN"/>
    <property type="match status" value="1"/>
</dbReference>
<proteinExistence type="predicted"/>
<organism evidence="1 2">
    <name type="scientific">Zostera marina</name>
    <name type="common">Eelgrass</name>
    <dbReference type="NCBI Taxonomy" id="29655"/>
    <lineage>
        <taxon>Eukaryota</taxon>
        <taxon>Viridiplantae</taxon>
        <taxon>Streptophyta</taxon>
        <taxon>Embryophyta</taxon>
        <taxon>Tracheophyta</taxon>
        <taxon>Spermatophyta</taxon>
        <taxon>Magnoliopsida</taxon>
        <taxon>Liliopsida</taxon>
        <taxon>Zosteraceae</taxon>
        <taxon>Zostera</taxon>
    </lineage>
</organism>
<dbReference type="Proteomes" id="UP000036987">
    <property type="component" value="Unassembled WGS sequence"/>
</dbReference>
<gene>
    <name evidence="1" type="ORF">ZOSMA_289G00320</name>
</gene>
<accession>A0A0K9PCV2</accession>
<reference evidence="2" key="1">
    <citation type="journal article" date="2016" name="Nature">
        <title>The genome of the seagrass Zostera marina reveals angiosperm adaptation to the sea.</title>
        <authorList>
            <person name="Olsen J.L."/>
            <person name="Rouze P."/>
            <person name="Verhelst B."/>
            <person name="Lin Y.-C."/>
            <person name="Bayer T."/>
            <person name="Collen J."/>
            <person name="Dattolo E."/>
            <person name="De Paoli E."/>
            <person name="Dittami S."/>
            <person name="Maumus F."/>
            <person name="Michel G."/>
            <person name="Kersting A."/>
            <person name="Lauritano C."/>
            <person name="Lohaus R."/>
            <person name="Toepel M."/>
            <person name="Tonon T."/>
            <person name="Vanneste K."/>
            <person name="Amirebrahimi M."/>
            <person name="Brakel J."/>
            <person name="Bostroem C."/>
            <person name="Chovatia M."/>
            <person name="Grimwood J."/>
            <person name="Jenkins J.W."/>
            <person name="Jueterbock A."/>
            <person name="Mraz A."/>
            <person name="Stam W.T."/>
            <person name="Tice H."/>
            <person name="Bornberg-Bauer E."/>
            <person name="Green P.J."/>
            <person name="Pearson G.A."/>
            <person name="Procaccini G."/>
            <person name="Duarte C.M."/>
            <person name="Schmutz J."/>
            <person name="Reusch T.B.H."/>
            <person name="Van de Peer Y."/>
        </authorList>
    </citation>
    <scope>NUCLEOTIDE SEQUENCE [LARGE SCALE GENOMIC DNA]</scope>
    <source>
        <strain evidence="2">cv. Finnish</strain>
    </source>
</reference>
<dbReference type="OMA" id="MKTRRNI"/>
<evidence type="ECO:0000313" key="2">
    <source>
        <dbReference type="Proteomes" id="UP000036987"/>
    </source>
</evidence>
<keyword evidence="2" id="KW-1185">Reference proteome</keyword>
<dbReference type="EMBL" id="LFYR01000957">
    <property type="protein sequence ID" value="KMZ66791.1"/>
    <property type="molecule type" value="Genomic_DNA"/>
</dbReference>
<dbReference type="OrthoDB" id="566751at2759"/>
<evidence type="ECO:0000313" key="1">
    <source>
        <dbReference type="EMBL" id="KMZ66791.1"/>
    </source>
</evidence>
<protein>
    <submittedName>
        <fullName evidence="1">Uncharacterized protein</fullName>
    </submittedName>
</protein>
<dbReference type="AlphaFoldDB" id="A0A0K9PCV2"/>
<sequence>MEALASCSMSPFAVLARRKHHNHNHHSCHRERGGMVVLSSKTLDWSIFQSNSISVCHFHTGRIRIRSGIRLCCSSGGGGSEGDDEEDEEDEEEEVVVDRALGMDGSIPSNANELIKRVSSRAYDIRSKLKNTINSSSYDVLESNPWREDSKSVYVLTQRENQLCTMKTRRSRSEVETELEMLFSDRGKPKSNLANTGAQFRMLVEDIREGILVFEDEHDAERYCDLLRGGQGCEGIAEVDASSVFDICNKVRALAVLFRRGRTHPEPETLELNLKARNRSLEDK</sequence>